<dbReference type="Pfam" id="PF21581">
    <property type="entry name" value="SCD"/>
    <property type="match status" value="1"/>
</dbReference>
<dbReference type="EMBL" id="SBIQ01000098">
    <property type="protein sequence ID" value="KAF7683329.1"/>
    <property type="molecule type" value="Genomic_DNA"/>
</dbReference>
<organism evidence="2 3">
    <name type="scientific">Astathelohania contejeani</name>
    <dbReference type="NCBI Taxonomy" id="164912"/>
    <lineage>
        <taxon>Eukaryota</taxon>
        <taxon>Fungi</taxon>
        <taxon>Fungi incertae sedis</taxon>
        <taxon>Microsporidia</taxon>
        <taxon>Astathelohaniidae</taxon>
        <taxon>Astathelohania</taxon>
    </lineage>
</organism>
<dbReference type="SUPFAM" id="SSF48371">
    <property type="entry name" value="ARM repeat"/>
    <property type="match status" value="1"/>
</dbReference>
<dbReference type="PROSITE" id="PS51425">
    <property type="entry name" value="SCD"/>
    <property type="match status" value="1"/>
</dbReference>
<accession>A0ABQ7HYY2</accession>
<evidence type="ECO:0000313" key="3">
    <source>
        <dbReference type="Proteomes" id="UP001516464"/>
    </source>
</evidence>
<evidence type="ECO:0000259" key="1">
    <source>
        <dbReference type="PROSITE" id="PS51425"/>
    </source>
</evidence>
<dbReference type="Proteomes" id="UP001516464">
    <property type="component" value="Unassembled WGS sequence"/>
</dbReference>
<dbReference type="PANTHER" id="PTHR11199:SF0">
    <property type="entry name" value="LD34181P-RELATED"/>
    <property type="match status" value="1"/>
</dbReference>
<evidence type="ECO:0000313" key="2">
    <source>
        <dbReference type="EMBL" id="KAF7683329.1"/>
    </source>
</evidence>
<protein>
    <submittedName>
        <fullName evidence="2">Cohesin subunit psc3</fullName>
    </submittedName>
</protein>
<dbReference type="InterPro" id="IPR039662">
    <property type="entry name" value="Cohesin_Scc3/SA"/>
</dbReference>
<keyword evidence="3" id="KW-1185">Reference proteome</keyword>
<dbReference type="PANTHER" id="PTHR11199">
    <property type="entry name" value="STROMAL ANTIGEN"/>
    <property type="match status" value="1"/>
</dbReference>
<proteinExistence type="predicted"/>
<name>A0ABQ7HYY2_9MICR</name>
<comment type="caution">
    <text evidence="2">The sequence shown here is derived from an EMBL/GenBank/DDBJ whole genome shotgun (WGS) entry which is preliminary data.</text>
</comment>
<dbReference type="InterPro" id="IPR016024">
    <property type="entry name" value="ARM-type_fold"/>
</dbReference>
<sequence length="719" mass="85148">MDNEFQANSDSKVAVDASSGGIFSDIDINDHVKNQDLKDTSLDIMKNDPMKLIEYIENGNYTNIKNKKIHNIFCDITPMPAILHLTINKRRDIRNFSTSLLLSKIKALCKSEIKETNRDFIRKEINDLYEGVFKPRKFDIDHNIRSMCIEYLYEWIRINPKLFYKQDQLEHIGLSLSDKHEVVRRKAIRLCNKIITLRVNISPLQIFFEKFKHRIIEISLYDKSHTLRNESKNLCMNLFDKSFINKSDLYEILKDIQPTSKNEQSNLIKKVLKKILYETNNFIYTFHEIFVSTNNYIISLTPVENKQIIELVDFVWKFYKENEICNCKDNQKTCYLKILSSICIPEDIESTIIDKIYALLITLKDDPKFINEVIQIFLKMTIYREIPDLTREIVEKLEHLIILYKNIEMTGYIMKFYKKIDQDYSSLVKISINNLIKDGENTIFRDSLLIQIIQNFDISSSIKESDCTLLKCYSVLWCIINKDFSTLENIKFEDLKDFDLVCDFVVFFKEKVDSFGIKEPIRYCVDYGSAFRFIYDRLVEIIKYRLEECVIKEKKDKEMDMTKKEHLFSFIKLFKNNILDEYLWGIIDVWDDKLTDQFVIEYFTKANKEFLVNQYFKFLRNKKKNKNKELIKIITGRIKNSNLIFKNVFDLLKEGVLSSNDNVDEYFNGFSNSMSENECIVLENLVPNGKFKDSLKKKIKRNAEFRTSPISSNNSIQEI</sequence>
<feature type="domain" description="SCD" evidence="1">
    <location>
        <begin position="133"/>
        <end position="218"/>
    </location>
</feature>
<gene>
    <name evidence="2" type="primary">psc3</name>
    <name evidence="2" type="ORF">TCON_1460</name>
</gene>
<dbReference type="InterPro" id="IPR020839">
    <property type="entry name" value="SCD"/>
</dbReference>
<reference evidence="2 3" key="1">
    <citation type="submission" date="2019-01" db="EMBL/GenBank/DDBJ databases">
        <title>Genomes sequencing and comparative genomics of infectious freshwater microsporidia, Cucumispora dikerogammari and Thelohania contejeani.</title>
        <authorList>
            <person name="Cormier A."/>
            <person name="Giraud I."/>
            <person name="Wattier R."/>
            <person name="Teixeira M."/>
            <person name="Grandjean F."/>
            <person name="Rigaud T."/>
            <person name="Cordaux R."/>
        </authorList>
    </citation>
    <scope>NUCLEOTIDE SEQUENCE [LARGE SCALE GENOMIC DNA]</scope>
    <source>
        <strain evidence="2">T1</strain>
        <tissue evidence="2">Spores</tissue>
    </source>
</reference>